<dbReference type="AlphaFoldDB" id="A0A517ZW84"/>
<name>A0A517ZW84_9PLAN</name>
<protein>
    <submittedName>
        <fullName evidence="2">AAA-like domain protein</fullName>
    </submittedName>
</protein>
<dbReference type="Proteomes" id="UP000319383">
    <property type="component" value="Chromosome"/>
</dbReference>
<dbReference type="SUPFAM" id="SSF52540">
    <property type="entry name" value="P-loop containing nucleoside triphosphate hydrolases"/>
    <property type="match status" value="1"/>
</dbReference>
<dbReference type="InterPro" id="IPR027417">
    <property type="entry name" value="P-loop_NTPase"/>
</dbReference>
<organism evidence="2 3">
    <name type="scientific">Symmachiella dynata</name>
    <dbReference type="NCBI Taxonomy" id="2527995"/>
    <lineage>
        <taxon>Bacteria</taxon>
        <taxon>Pseudomonadati</taxon>
        <taxon>Planctomycetota</taxon>
        <taxon>Planctomycetia</taxon>
        <taxon>Planctomycetales</taxon>
        <taxon>Planctomycetaceae</taxon>
        <taxon>Symmachiella</taxon>
    </lineage>
</organism>
<dbReference type="InterPro" id="IPR051162">
    <property type="entry name" value="T4SS_component"/>
</dbReference>
<accession>A0A517ZW84</accession>
<dbReference type="PANTHER" id="PTHR30121">
    <property type="entry name" value="UNCHARACTERIZED PROTEIN YJGR-RELATED"/>
    <property type="match status" value="1"/>
</dbReference>
<dbReference type="KEGG" id="sdyn:Mal52_52460"/>
<feature type="coiled-coil region" evidence="1">
    <location>
        <begin position="657"/>
        <end position="691"/>
    </location>
</feature>
<reference evidence="2 3" key="1">
    <citation type="submission" date="2019-02" db="EMBL/GenBank/DDBJ databases">
        <title>Deep-cultivation of Planctomycetes and their phenomic and genomic characterization uncovers novel biology.</title>
        <authorList>
            <person name="Wiegand S."/>
            <person name="Jogler M."/>
            <person name="Boedeker C."/>
            <person name="Pinto D."/>
            <person name="Vollmers J."/>
            <person name="Rivas-Marin E."/>
            <person name="Kohn T."/>
            <person name="Peeters S.H."/>
            <person name="Heuer A."/>
            <person name="Rast P."/>
            <person name="Oberbeckmann S."/>
            <person name="Bunk B."/>
            <person name="Jeske O."/>
            <person name="Meyerdierks A."/>
            <person name="Storesund J.E."/>
            <person name="Kallscheuer N."/>
            <person name="Luecker S."/>
            <person name="Lage O.M."/>
            <person name="Pohl T."/>
            <person name="Merkel B.J."/>
            <person name="Hornburger P."/>
            <person name="Mueller R.-W."/>
            <person name="Bruemmer F."/>
            <person name="Labrenz M."/>
            <person name="Spormann A.M."/>
            <person name="Op den Camp H."/>
            <person name="Overmann J."/>
            <person name="Amann R."/>
            <person name="Jetten M.S.M."/>
            <person name="Mascher T."/>
            <person name="Medema M.H."/>
            <person name="Devos D.P."/>
            <person name="Kaster A.-K."/>
            <person name="Ovreas L."/>
            <person name="Rohde M."/>
            <person name="Galperin M.Y."/>
            <person name="Jogler C."/>
        </authorList>
    </citation>
    <scope>NUCLEOTIDE SEQUENCE [LARGE SCALE GENOMIC DNA]</scope>
    <source>
        <strain evidence="2 3">Mal52</strain>
    </source>
</reference>
<gene>
    <name evidence="2" type="ORF">Mal52_52460</name>
</gene>
<proteinExistence type="predicted"/>
<dbReference type="Gene3D" id="3.40.50.300">
    <property type="entry name" value="P-loop containing nucleotide triphosphate hydrolases"/>
    <property type="match status" value="2"/>
</dbReference>
<evidence type="ECO:0000313" key="3">
    <source>
        <dbReference type="Proteomes" id="UP000319383"/>
    </source>
</evidence>
<feature type="coiled-coil region" evidence="1">
    <location>
        <begin position="728"/>
        <end position="769"/>
    </location>
</feature>
<dbReference type="EMBL" id="CP036276">
    <property type="protein sequence ID" value="QDU46724.1"/>
    <property type="molecule type" value="Genomic_DNA"/>
</dbReference>
<dbReference type="RefSeq" id="WP_231962437.1">
    <property type="nucleotide sequence ID" value="NZ_CP036276.1"/>
</dbReference>
<keyword evidence="1" id="KW-0175">Coiled coil</keyword>
<sequence>MQNFEKLGAFYLGKLFDMTRAALRDELLLYDSKDLTTHAVCVGMTGSGKTGLCLSLLEEAAIDGIPAIAIDPKGDLGNLLLTFPDLAPDDFRPWIEESAATRAGLTPDEFAAKTADQWRDGLAEWGQTPERIAKFRQAVDIGIYTPGSNAGLPLTILRSFDAPPQELIDDSDALRERISSATSGLLALLGIDADPIRSREHILLSNIFEQAWRDGRHLDVASLIRGVQNPPFKTVGVVDLETFFPAKNRNELAMNLNNLLASPSFASWMEGEPLNIRNLLYTAEGKPRLSIISIAHLSDAERMFFVTILLNEVLAWVRTQPGTSSLRALLYMDEVFGYFPPTANPPSKTPMLTLLKQARAYGLGVVLATQNPVDLDYKGLSNTGTWFLGRLQTERDKARVLEGLEGASAQAGTGFDRQKMEATLAGLGSRVFLMNNVHDDEPVVFQTRWALSYLRGPLTRGQIERLMADKKQLAAEAAAASMDVATAGQTGDVAEKRPHLPAKVDELFLVRTHAVPRDSRLTYRPALLCKARLHFVKSTYKVDQWEDFTLLSTLGEEMPSDVWEAAQVIDAAQLETESEPEIDADFATVPADCLQAKSYPTWQKKLKEHLYQSQELSVWKCAALKTYSAAGEAEGDFRIRLAQTAREQRDLQVEKLRDRFTTKLQRLQGKIQTAEERVAREKSQATKATTDSVISIGSTILGALFGRKIASRTNVGRASTSMRSAGRAAQQRSDVARAEEKVENLNEQVEDLQRQFEEDVEQLEEAFQVDALELEELSMRPRKSDIDVDEVALLWTPWRVDTDGTAEPVFRLDAK</sequence>
<keyword evidence="3" id="KW-1185">Reference proteome</keyword>
<evidence type="ECO:0000256" key="1">
    <source>
        <dbReference type="SAM" id="Coils"/>
    </source>
</evidence>
<evidence type="ECO:0000313" key="2">
    <source>
        <dbReference type="EMBL" id="QDU46724.1"/>
    </source>
</evidence>
<dbReference type="PANTHER" id="PTHR30121:SF6">
    <property type="entry name" value="SLR6007 PROTEIN"/>
    <property type="match status" value="1"/>
</dbReference>